<reference evidence="2 3" key="2">
    <citation type="submission" date="2020-03" db="EMBL/GenBank/DDBJ databases">
        <title>Chryseoglobus sp. isolated from a deep-sea seamount.</title>
        <authorList>
            <person name="Zhang D.-C."/>
        </authorList>
    </citation>
    <scope>NUCLEOTIDE SEQUENCE [LARGE SCALE GENOMIC DNA]</scope>
    <source>
        <strain evidence="2 3">KN1116</strain>
    </source>
</reference>
<dbReference type="AlphaFoldDB" id="A0A9E5MJ92"/>
<dbReference type="InterPro" id="IPR023393">
    <property type="entry name" value="START-like_dom_sf"/>
</dbReference>
<dbReference type="Proteomes" id="UP000818266">
    <property type="component" value="Unassembled WGS sequence"/>
</dbReference>
<evidence type="ECO:0000313" key="3">
    <source>
        <dbReference type="Proteomes" id="UP000818266"/>
    </source>
</evidence>
<dbReference type="CDD" id="cd07817">
    <property type="entry name" value="SRPBCC_8"/>
    <property type="match status" value="1"/>
</dbReference>
<dbReference type="PANTHER" id="PTHR33824">
    <property type="entry name" value="POLYKETIDE CYCLASE/DEHYDRASE AND LIPID TRANSPORT SUPERFAMILY PROTEIN"/>
    <property type="match status" value="1"/>
</dbReference>
<dbReference type="SUPFAM" id="SSF55961">
    <property type="entry name" value="Bet v1-like"/>
    <property type="match status" value="1"/>
</dbReference>
<proteinExistence type="predicted"/>
<evidence type="ECO:0000259" key="1">
    <source>
        <dbReference type="Pfam" id="PF03364"/>
    </source>
</evidence>
<keyword evidence="3" id="KW-1185">Reference proteome</keyword>
<name>A0A9E5MJ92_9MICO</name>
<sequence>MSTVRAEIDIDLPISTVYNQWTQFETFPQFMSGVDTVRQVDDTHTHWEVSIAGVSREFDAEIVEQTADERIAWNSTSGEEHAGVVTFHRLSDDTTKVTLQLTWEPKGAIERIGSLLQIDDIQIDRDLRSFKDLIEHNGFESGAWRGDVDRAPDATGR</sequence>
<feature type="domain" description="Coenzyme Q-binding protein COQ10 START" evidence="1">
    <location>
        <begin position="10"/>
        <end position="116"/>
    </location>
</feature>
<evidence type="ECO:0000313" key="2">
    <source>
        <dbReference type="EMBL" id="NHF63963.1"/>
    </source>
</evidence>
<comment type="caution">
    <text evidence="2">The sequence shown here is derived from an EMBL/GenBank/DDBJ whole genome shotgun (WGS) entry which is preliminary data.</text>
</comment>
<protein>
    <submittedName>
        <fullName evidence="2">SRPBCC family protein</fullName>
    </submittedName>
</protein>
<dbReference type="Gene3D" id="3.30.530.20">
    <property type="match status" value="1"/>
</dbReference>
<dbReference type="OrthoDB" id="3695445at2"/>
<dbReference type="PANTHER" id="PTHR33824:SF7">
    <property type="entry name" value="POLYKETIDE CYCLASE_DEHYDRASE AND LIPID TRANSPORT SUPERFAMILY PROTEIN"/>
    <property type="match status" value="1"/>
</dbReference>
<reference evidence="2 3" key="1">
    <citation type="submission" date="2019-06" db="EMBL/GenBank/DDBJ databases">
        <authorList>
            <person name="De-Chao Zhang Q."/>
        </authorList>
    </citation>
    <scope>NUCLEOTIDE SEQUENCE [LARGE SCALE GENOMIC DNA]</scope>
    <source>
        <strain evidence="2 3">KN1116</strain>
    </source>
</reference>
<organism evidence="2 3">
    <name type="scientific">Microcella pacifica</name>
    <dbReference type="NCBI Taxonomy" id="2591847"/>
    <lineage>
        <taxon>Bacteria</taxon>
        <taxon>Bacillati</taxon>
        <taxon>Actinomycetota</taxon>
        <taxon>Actinomycetes</taxon>
        <taxon>Micrococcales</taxon>
        <taxon>Microbacteriaceae</taxon>
        <taxon>Microcella</taxon>
    </lineage>
</organism>
<dbReference type="EMBL" id="VIKT02000027">
    <property type="protein sequence ID" value="NHF63963.1"/>
    <property type="molecule type" value="Genomic_DNA"/>
</dbReference>
<dbReference type="InterPro" id="IPR005031">
    <property type="entry name" value="COQ10_START"/>
</dbReference>
<accession>A0A9E5MJ92</accession>
<dbReference type="Pfam" id="PF03364">
    <property type="entry name" value="Polyketide_cyc"/>
    <property type="match status" value="1"/>
</dbReference>
<gene>
    <name evidence="2" type="ORF">FK219_012085</name>
</gene>
<dbReference type="RefSeq" id="WP_152584170.1">
    <property type="nucleotide sequence ID" value="NZ_JAVJPO010000022.1"/>
</dbReference>
<dbReference type="InterPro" id="IPR047137">
    <property type="entry name" value="ORF3"/>
</dbReference>